<dbReference type="PANTHER" id="PTHR37519">
    <property type="match status" value="1"/>
</dbReference>
<dbReference type="RefSeq" id="WP_134695042.1">
    <property type="nucleotide sequence ID" value="NZ_QORJ01000008.1"/>
</dbReference>
<keyword evidence="3" id="KW-1185">Reference proteome</keyword>
<protein>
    <recommendedName>
        <fullName evidence="5">VOC family protein</fullName>
    </recommendedName>
</protein>
<gene>
    <name evidence="1" type="ORF">DRM93_05335</name>
    <name evidence="2" type="ORF">DRM94_05335</name>
</gene>
<organism evidence="2 4">
    <name type="scientific">Aeromonas taiwanensis</name>
    <dbReference type="NCBI Taxonomy" id="633417"/>
    <lineage>
        <taxon>Bacteria</taxon>
        <taxon>Pseudomonadati</taxon>
        <taxon>Pseudomonadota</taxon>
        <taxon>Gammaproteobacteria</taxon>
        <taxon>Aeromonadales</taxon>
        <taxon>Aeromonadaceae</taxon>
        <taxon>Aeromonas</taxon>
    </lineage>
</organism>
<dbReference type="InterPro" id="IPR010393">
    <property type="entry name" value="DUF991_YecM-like"/>
</dbReference>
<reference evidence="2 4" key="1">
    <citation type="submission" date="2018-06" db="EMBL/GenBank/DDBJ databases">
        <title>Occurrence of a novel blaKPC-2- and qnrS2- harbouring IncP6 plasmid from Aeromonas taiwanensis isolates recovered from the river sediments.</title>
        <authorList>
            <person name="Zheng B."/>
            <person name="Yu X."/>
            <person name="Xiao Y."/>
        </authorList>
    </citation>
    <scope>NUCLEOTIDE SEQUENCE [LARGE SCALE GENOMIC DNA]</scope>
    <source>
        <strain evidence="1 3">1713</strain>
        <strain evidence="2 4">198</strain>
    </source>
</reference>
<dbReference type="PANTHER" id="PTHR37519:SF1">
    <property type="entry name" value="DIHYDROXYBIPHENYL DIOXYGENASE DOMAIN-CONTAINING PROTEIN"/>
    <property type="match status" value="1"/>
</dbReference>
<comment type="caution">
    <text evidence="2">The sequence shown here is derived from an EMBL/GenBank/DDBJ whole genome shotgun (WGS) entry which is preliminary data.</text>
</comment>
<evidence type="ECO:0000313" key="3">
    <source>
        <dbReference type="Proteomes" id="UP000297720"/>
    </source>
</evidence>
<accession>A0A5F0KDK2</accession>
<dbReference type="Proteomes" id="UP000297914">
    <property type="component" value="Unassembled WGS sequence"/>
</dbReference>
<dbReference type="OrthoDB" id="5689462at2"/>
<evidence type="ECO:0008006" key="5">
    <source>
        <dbReference type="Google" id="ProtNLM"/>
    </source>
</evidence>
<evidence type="ECO:0000313" key="4">
    <source>
        <dbReference type="Proteomes" id="UP000297914"/>
    </source>
</evidence>
<dbReference type="AlphaFoldDB" id="A0A5F0KDK2"/>
<dbReference type="EMBL" id="QORL01000007">
    <property type="protein sequence ID" value="TFF78886.1"/>
    <property type="molecule type" value="Genomic_DNA"/>
</dbReference>
<dbReference type="Pfam" id="PF06185">
    <property type="entry name" value="YecM"/>
    <property type="match status" value="1"/>
</dbReference>
<dbReference type="SUPFAM" id="SSF54593">
    <property type="entry name" value="Glyoxalase/Bleomycin resistance protein/Dihydroxybiphenyl dioxygenase"/>
    <property type="match status" value="1"/>
</dbReference>
<dbReference type="Gene3D" id="3.10.180.10">
    <property type="entry name" value="2,3-Dihydroxybiphenyl 1,2-Dioxygenase, domain 1"/>
    <property type="match status" value="1"/>
</dbReference>
<evidence type="ECO:0000313" key="2">
    <source>
        <dbReference type="EMBL" id="TFF82638.1"/>
    </source>
</evidence>
<dbReference type="Proteomes" id="UP000297720">
    <property type="component" value="Unassembled WGS sequence"/>
</dbReference>
<dbReference type="EMBL" id="QORK01000007">
    <property type="protein sequence ID" value="TFF82638.1"/>
    <property type="molecule type" value="Genomic_DNA"/>
</dbReference>
<dbReference type="InterPro" id="IPR029068">
    <property type="entry name" value="Glyas_Bleomycin-R_OHBP_Dase"/>
</dbReference>
<evidence type="ECO:0000313" key="1">
    <source>
        <dbReference type="EMBL" id="TFF78886.1"/>
    </source>
</evidence>
<proteinExistence type="predicted"/>
<name>A0A5F0KDK2_9GAMM</name>
<sequence length="184" mass="19848">MVTMSHPLDSTLGPMAPFVCQLLTEMHAVMGASASPVVDHLCYRAATLPEYLDLKETLAAHGVLLVEGMIGGRPIATYRLHRPVSWQQVTVPCIELAAPKAGRNHQAGLEHIELVVPSLQALVAAHPDVAFKTANMDDVRNPDVGLMLPSGQIKFHLRPLSEVIDEELCTGAVVPVPADYYDGL</sequence>